<dbReference type="GO" id="GO:0005634">
    <property type="term" value="C:nucleus"/>
    <property type="evidence" value="ECO:0007669"/>
    <property type="project" value="UniProtKB-SubCell"/>
</dbReference>
<evidence type="ECO:0000313" key="8">
    <source>
        <dbReference type="Proteomes" id="UP000631114"/>
    </source>
</evidence>
<dbReference type="OrthoDB" id="1928604at2759"/>
<name>A0A835ITM7_9MAGN</name>
<dbReference type="PROSITE" id="PS50888">
    <property type="entry name" value="BHLH"/>
    <property type="match status" value="1"/>
</dbReference>
<proteinExistence type="predicted"/>
<dbReference type="PANTHER" id="PTHR12565">
    <property type="entry name" value="STEROL REGULATORY ELEMENT-BINDING PROTEIN"/>
    <property type="match status" value="1"/>
</dbReference>
<feature type="compositionally biased region" description="Polar residues" evidence="5">
    <location>
        <begin position="81"/>
        <end position="100"/>
    </location>
</feature>
<dbReference type="InterPro" id="IPR036638">
    <property type="entry name" value="HLH_DNA-bd_sf"/>
</dbReference>
<organism evidence="7 8">
    <name type="scientific">Coptis chinensis</name>
    <dbReference type="NCBI Taxonomy" id="261450"/>
    <lineage>
        <taxon>Eukaryota</taxon>
        <taxon>Viridiplantae</taxon>
        <taxon>Streptophyta</taxon>
        <taxon>Embryophyta</taxon>
        <taxon>Tracheophyta</taxon>
        <taxon>Spermatophyta</taxon>
        <taxon>Magnoliopsida</taxon>
        <taxon>Ranunculales</taxon>
        <taxon>Ranunculaceae</taxon>
        <taxon>Coptidoideae</taxon>
        <taxon>Coptis</taxon>
    </lineage>
</organism>
<dbReference type="EMBL" id="JADFTS010000002">
    <property type="protein sequence ID" value="KAF9622452.1"/>
    <property type="molecule type" value="Genomic_DNA"/>
</dbReference>
<gene>
    <name evidence="7" type="ORF">IFM89_031255</name>
</gene>
<evidence type="ECO:0000313" key="7">
    <source>
        <dbReference type="EMBL" id="KAF9622452.1"/>
    </source>
</evidence>
<feature type="region of interest" description="Disordered" evidence="5">
    <location>
        <begin position="70"/>
        <end position="162"/>
    </location>
</feature>
<keyword evidence="3" id="KW-0804">Transcription</keyword>
<comment type="subcellular location">
    <subcellularLocation>
        <location evidence="1">Nucleus</location>
    </subcellularLocation>
</comment>
<evidence type="ECO:0000259" key="6">
    <source>
        <dbReference type="PROSITE" id="PS50888"/>
    </source>
</evidence>
<dbReference type="AlphaFoldDB" id="A0A835ITM7"/>
<keyword evidence="2" id="KW-0805">Transcription regulation</keyword>
<evidence type="ECO:0000256" key="3">
    <source>
        <dbReference type="ARBA" id="ARBA00023163"/>
    </source>
</evidence>
<feature type="non-terminal residue" evidence="7">
    <location>
        <position position="364"/>
    </location>
</feature>
<dbReference type="Pfam" id="PF00010">
    <property type="entry name" value="HLH"/>
    <property type="match status" value="1"/>
</dbReference>
<evidence type="ECO:0000256" key="4">
    <source>
        <dbReference type="ARBA" id="ARBA00023242"/>
    </source>
</evidence>
<evidence type="ECO:0000256" key="2">
    <source>
        <dbReference type="ARBA" id="ARBA00023015"/>
    </source>
</evidence>
<dbReference type="Gene3D" id="4.10.280.10">
    <property type="entry name" value="Helix-loop-helix DNA-binding domain"/>
    <property type="match status" value="1"/>
</dbReference>
<feature type="compositionally biased region" description="Basic and acidic residues" evidence="5">
    <location>
        <begin position="144"/>
        <end position="158"/>
    </location>
</feature>
<evidence type="ECO:0000256" key="1">
    <source>
        <dbReference type="ARBA" id="ARBA00004123"/>
    </source>
</evidence>
<sequence length="364" mass="40611">RSLTNTGQHIPSLLGSSVFTPNSPIINMSSLLEEGYINSISSCFPYSISSEHFQEIPLDIKVLQYSNTGPRPSVCEKQKTDSSSIVVDLEGSSNQDTQMMTPMEMKRTKRDGSCLSSAESKDSKRARPKPRNGSVNFKKTEKKKSKDDKKNKQKRDTEAPLTGYVHVRARRGQATDRHSLAERVRRERISERLKLLQSLVPGCDRVTSKALMLDEIINYVQSLQYQVEFLSLKIASMSLTVHDFGGLDFNCLKPEETSNLASQLPPVQLPLHSPSPTAVADITTSFTSANGYPLVDSSVSHLQQEQRPSAFCQNQHTSGSKNLSSDQSLFSLYQSVTTMYCIAFIGLDTSISFKREKRRKSSEQ</sequence>
<comment type="caution">
    <text evidence="7">The sequence shown here is derived from an EMBL/GenBank/DDBJ whole genome shotgun (WGS) entry which is preliminary data.</text>
</comment>
<evidence type="ECO:0000256" key="5">
    <source>
        <dbReference type="SAM" id="MobiDB-lite"/>
    </source>
</evidence>
<dbReference type="InterPro" id="IPR011598">
    <property type="entry name" value="bHLH_dom"/>
</dbReference>
<keyword evidence="8" id="KW-1185">Reference proteome</keyword>
<dbReference type="Proteomes" id="UP000631114">
    <property type="component" value="Unassembled WGS sequence"/>
</dbReference>
<dbReference type="FunFam" id="4.10.280.10:FF:000002">
    <property type="entry name" value="Basic helix-loop-helix transcription factor"/>
    <property type="match status" value="1"/>
</dbReference>
<dbReference type="GO" id="GO:0046983">
    <property type="term" value="F:protein dimerization activity"/>
    <property type="evidence" value="ECO:0007669"/>
    <property type="project" value="InterPro"/>
</dbReference>
<dbReference type="PANTHER" id="PTHR12565:SF431">
    <property type="entry name" value="TRANSCRIPTION FACTOR BHLH137"/>
    <property type="match status" value="1"/>
</dbReference>
<keyword evidence="4" id="KW-0539">Nucleus</keyword>
<feature type="domain" description="BHLH" evidence="6">
    <location>
        <begin position="173"/>
        <end position="223"/>
    </location>
</feature>
<accession>A0A835ITM7</accession>
<protein>
    <recommendedName>
        <fullName evidence="6">BHLH domain-containing protein</fullName>
    </recommendedName>
</protein>
<dbReference type="SMART" id="SM00353">
    <property type="entry name" value="HLH"/>
    <property type="match status" value="1"/>
</dbReference>
<dbReference type="SUPFAM" id="SSF47459">
    <property type="entry name" value="HLH, helix-loop-helix DNA-binding domain"/>
    <property type="match status" value="1"/>
</dbReference>
<dbReference type="InterPro" id="IPR024097">
    <property type="entry name" value="bHLH_ZIP_TF"/>
</dbReference>
<dbReference type="GO" id="GO:0003700">
    <property type="term" value="F:DNA-binding transcription factor activity"/>
    <property type="evidence" value="ECO:0007669"/>
    <property type="project" value="TreeGrafter"/>
</dbReference>
<reference evidence="7 8" key="1">
    <citation type="submission" date="2020-10" db="EMBL/GenBank/DDBJ databases">
        <title>The Coptis chinensis genome and diversification of protoberbering-type alkaloids.</title>
        <authorList>
            <person name="Wang B."/>
            <person name="Shu S."/>
            <person name="Song C."/>
            <person name="Liu Y."/>
        </authorList>
    </citation>
    <scope>NUCLEOTIDE SEQUENCE [LARGE SCALE GENOMIC DNA]</scope>
    <source>
        <strain evidence="7">HL-2020</strain>
        <tissue evidence="7">Leaf</tissue>
    </source>
</reference>